<dbReference type="InterPro" id="IPR020846">
    <property type="entry name" value="MFS_dom"/>
</dbReference>
<evidence type="ECO:0000256" key="1">
    <source>
        <dbReference type="ARBA" id="ARBA00004141"/>
    </source>
</evidence>
<name>A0A0N4TUA5_BRUPA</name>
<evidence type="ECO:0000313" key="5">
    <source>
        <dbReference type="Proteomes" id="UP000278627"/>
    </source>
</evidence>
<comment type="subcellular location">
    <subcellularLocation>
        <location evidence="1">Membrane</location>
        <topology evidence="1">Multi-pass membrane protein</topology>
    </subcellularLocation>
</comment>
<dbReference type="GO" id="GO:0022857">
    <property type="term" value="F:transmembrane transporter activity"/>
    <property type="evidence" value="ECO:0007669"/>
    <property type="project" value="InterPro"/>
</dbReference>
<evidence type="ECO:0000256" key="2">
    <source>
        <dbReference type="SAM" id="Phobius"/>
    </source>
</evidence>
<dbReference type="EMBL" id="UZAD01013284">
    <property type="protein sequence ID" value="VDN93513.1"/>
    <property type="molecule type" value="Genomic_DNA"/>
</dbReference>
<feature type="transmembrane region" description="Helical" evidence="2">
    <location>
        <begin position="394"/>
        <end position="414"/>
    </location>
</feature>
<reference evidence="4 5" key="2">
    <citation type="submission" date="2018-11" db="EMBL/GenBank/DDBJ databases">
        <authorList>
            <consortium name="Pathogen Informatics"/>
        </authorList>
    </citation>
    <scope>NUCLEOTIDE SEQUENCE [LARGE SCALE GENOMIC DNA]</scope>
</reference>
<sequence length="572" mass="62549">MATNNSNGCSTITSSETSLFYTIHQNDCHQTICDTTQIITSTTTTTTTTTTATTTYSRNKISILQPTTLLIHKNDGNGMLPLIDIKKNDNNMIVNDKSQQSRKSLIEMSYNVKKTDVRCDFCNGTRYIILIMAVLSLTATRANEMTFNLAVICMTSNATVEGVEPVKISPRETSTIFAGGGLGAIIFVLPIAYALHRFGSQIVFSILLLFSSFGTALMPFAARQGVTWMVCIRITQGIALASAMPLMGCVSASWAPIAEIGHFLTLLSLGGQLSQIITMPLAAHLCVTFGWPSAFYSAAIISATLAFTFFIFYRNDPMKHPCVSATEALLITEGAQRKRRKEIAIPYRSIVTSRSVWAIWFAFLGNAFGFQLLVQYMPTYLNKTLAVPIERTGLSAILPPFVQLVIKMVAGVLSDKITCISEKFKLQLFNTIAMVGCASFILPLGFLNSNNVAIALLCFTGAVSCIGLIACGSMKSATLIARTFTEFVMAVVQLVICISMLLVPFVVSTLAPNNTIMEWRYIVFTTAFILMLCNGLFCWLCSAEPEPWALLIEQKCQNHCDVKGKLGQQDIA</sequence>
<dbReference type="AlphaFoldDB" id="A0A0N4TUA5"/>
<proteinExistence type="predicted"/>
<evidence type="ECO:0000313" key="6">
    <source>
        <dbReference type="WBParaSite" id="BPAG_0001236501-mRNA-1"/>
    </source>
</evidence>
<organism evidence="6">
    <name type="scientific">Brugia pahangi</name>
    <name type="common">Filarial nematode worm</name>
    <dbReference type="NCBI Taxonomy" id="6280"/>
    <lineage>
        <taxon>Eukaryota</taxon>
        <taxon>Metazoa</taxon>
        <taxon>Ecdysozoa</taxon>
        <taxon>Nematoda</taxon>
        <taxon>Chromadorea</taxon>
        <taxon>Rhabditida</taxon>
        <taxon>Spirurina</taxon>
        <taxon>Spiruromorpha</taxon>
        <taxon>Filarioidea</taxon>
        <taxon>Onchocercidae</taxon>
        <taxon>Brugia</taxon>
    </lineage>
</organism>
<gene>
    <name evidence="4" type="ORF">BPAG_LOCUS12327</name>
</gene>
<feature type="transmembrane region" description="Helical" evidence="2">
    <location>
        <begin position="484"/>
        <end position="507"/>
    </location>
</feature>
<keyword evidence="2" id="KW-1133">Transmembrane helix</keyword>
<dbReference type="SUPFAM" id="SSF103473">
    <property type="entry name" value="MFS general substrate transporter"/>
    <property type="match status" value="1"/>
</dbReference>
<feature type="domain" description="Major facilitator superfamily (MFS) profile" evidence="3">
    <location>
        <begin position="129"/>
        <end position="546"/>
    </location>
</feature>
<feature type="transmembrane region" description="Helical" evidence="2">
    <location>
        <begin position="294"/>
        <end position="313"/>
    </location>
</feature>
<dbReference type="Proteomes" id="UP000278627">
    <property type="component" value="Unassembled WGS sequence"/>
</dbReference>
<evidence type="ECO:0000259" key="3">
    <source>
        <dbReference type="PROSITE" id="PS50850"/>
    </source>
</evidence>
<dbReference type="STRING" id="6280.A0A0N4TUA5"/>
<feature type="transmembrane region" description="Helical" evidence="2">
    <location>
        <begin position="176"/>
        <end position="195"/>
    </location>
</feature>
<feature type="transmembrane region" description="Helical" evidence="2">
    <location>
        <begin position="234"/>
        <end position="256"/>
    </location>
</feature>
<feature type="transmembrane region" description="Helical" evidence="2">
    <location>
        <begin position="356"/>
        <end position="374"/>
    </location>
</feature>
<keyword evidence="2" id="KW-0812">Transmembrane</keyword>
<dbReference type="Gene3D" id="1.20.1250.20">
    <property type="entry name" value="MFS general substrate transporter like domains"/>
    <property type="match status" value="2"/>
</dbReference>
<feature type="transmembrane region" description="Helical" evidence="2">
    <location>
        <begin position="426"/>
        <end position="446"/>
    </location>
</feature>
<dbReference type="PROSITE" id="PS50850">
    <property type="entry name" value="MFS"/>
    <property type="match status" value="1"/>
</dbReference>
<dbReference type="WBParaSite" id="BPAG_0001236501-mRNA-1">
    <property type="protein sequence ID" value="BPAG_0001236501-mRNA-1"/>
    <property type="gene ID" value="BPAG_0001236501"/>
</dbReference>
<feature type="transmembrane region" description="Helical" evidence="2">
    <location>
        <begin position="263"/>
        <end position="282"/>
    </location>
</feature>
<dbReference type="GO" id="GO:0016020">
    <property type="term" value="C:membrane"/>
    <property type="evidence" value="ECO:0007669"/>
    <property type="project" value="UniProtKB-SubCell"/>
</dbReference>
<accession>A0A0N4TUA5</accession>
<dbReference type="PANTHER" id="PTHR45757">
    <property type="entry name" value="PROTEIN CBG23364-RELATED"/>
    <property type="match status" value="1"/>
</dbReference>
<feature type="transmembrane region" description="Helical" evidence="2">
    <location>
        <begin position="519"/>
        <end position="541"/>
    </location>
</feature>
<feature type="transmembrane region" description="Helical" evidence="2">
    <location>
        <begin position="452"/>
        <end position="472"/>
    </location>
</feature>
<feature type="transmembrane region" description="Helical" evidence="2">
    <location>
        <begin position="202"/>
        <end position="222"/>
    </location>
</feature>
<keyword evidence="5" id="KW-1185">Reference proteome</keyword>
<evidence type="ECO:0000313" key="4">
    <source>
        <dbReference type="EMBL" id="VDN93513.1"/>
    </source>
</evidence>
<protein>
    <submittedName>
        <fullName evidence="6">MFS domain-containing protein</fullName>
    </submittedName>
</protein>
<dbReference type="Pfam" id="PF07690">
    <property type="entry name" value="MFS_1"/>
    <property type="match status" value="1"/>
</dbReference>
<reference evidence="6" key="1">
    <citation type="submission" date="2017-02" db="UniProtKB">
        <authorList>
            <consortium name="WormBaseParasite"/>
        </authorList>
    </citation>
    <scope>IDENTIFICATION</scope>
</reference>
<dbReference type="InterPro" id="IPR011701">
    <property type="entry name" value="MFS"/>
</dbReference>
<dbReference type="InterPro" id="IPR036259">
    <property type="entry name" value="MFS_trans_sf"/>
</dbReference>
<dbReference type="PANTHER" id="PTHR45757:SF33">
    <property type="entry name" value="MAJOR FACILITATOR SUPERFAMILY (MFS) PROFILE DOMAIN-CONTAINING PROTEIN"/>
    <property type="match status" value="1"/>
</dbReference>
<keyword evidence="2" id="KW-0472">Membrane</keyword>